<organism evidence="1 2">
    <name type="scientific">Letharia columbiana</name>
    <dbReference type="NCBI Taxonomy" id="112416"/>
    <lineage>
        <taxon>Eukaryota</taxon>
        <taxon>Fungi</taxon>
        <taxon>Dikarya</taxon>
        <taxon>Ascomycota</taxon>
        <taxon>Pezizomycotina</taxon>
        <taxon>Lecanoromycetes</taxon>
        <taxon>OSLEUM clade</taxon>
        <taxon>Lecanoromycetidae</taxon>
        <taxon>Lecanorales</taxon>
        <taxon>Lecanorineae</taxon>
        <taxon>Parmeliaceae</taxon>
        <taxon>Letharia</taxon>
    </lineage>
</organism>
<dbReference type="Proteomes" id="UP000578531">
    <property type="component" value="Unassembled WGS sequence"/>
</dbReference>
<dbReference type="RefSeq" id="XP_037170622.1">
    <property type="nucleotide sequence ID" value="XM_037302043.1"/>
</dbReference>
<reference evidence="1 2" key="1">
    <citation type="journal article" date="2020" name="Genomics">
        <title>Complete, high-quality genomes from long-read metagenomic sequencing of two wolf lichen thalli reveals enigmatic genome architecture.</title>
        <authorList>
            <person name="McKenzie S.K."/>
            <person name="Walston R.F."/>
            <person name="Allen J.L."/>
        </authorList>
    </citation>
    <scope>NUCLEOTIDE SEQUENCE [LARGE SCALE GENOMIC DNA]</scope>
    <source>
        <strain evidence="1">WasteWater2</strain>
    </source>
</reference>
<dbReference type="EMBL" id="JACCJC010000001">
    <property type="protein sequence ID" value="KAF6241382.1"/>
    <property type="molecule type" value="Genomic_DNA"/>
</dbReference>
<proteinExistence type="predicted"/>
<evidence type="ECO:0000313" key="2">
    <source>
        <dbReference type="Proteomes" id="UP000578531"/>
    </source>
</evidence>
<dbReference type="OrthoDB" id="5403415at2759"/>
<accession>A0A8H6G6B2</accession>
<gene>
    <name evidence="1" type="ORF">HO173_000092</name>
</gene>
<sequence length="218" mass="25510">MLTFVLLTLPREIRDEVYSHLLQCGGLAIMRTSHQMNQEARDILYRKAVYRMFFNYDERPQNIQLNYVAVVHIQHFSLQFQMANLTNIRHANEINTLCSDRRIMRRTCLVAPNFSVQTCAVLSRIDLDGFRSLSVFQCVVIQAVVKEGAAVTEDSFLENCRRRITRMYVSLREQLAPALGFADKRKEYHLTRRLVFYPRTRSSATPTMTPVTHEVYHF</sequence>
<dbReference type="GeneID" id="59281772"/>
<protein>
    <submittedName>
        <fullName evidence="1">Uncharacterized protein</fullName>
    </submittedName>
</protein>
<evidence type="ECO:0000313" key="1">
    <source>
        <dbReference type="EMBL" id="KAF6241382.1"/>
    </source>
</evidence>
<comment type="caution">
    <text evidence="1">The sequence shown here is derived from an EMBL/GenBank/DDBJ whole genome shotgun (WGS) entry which is preliminary data.</text>
</comment>
<keyword evidence="2" id="KW-1185">Reference proteome</keyword>
<dbReference type="AlphaFoldDB" id="A0A8H6G6B2"/>
<name>A0A8H6G6B2_9LECA</name>